<evidence type="ECO:0000313" key="2">
    <source>
        <dbReference type="Proteomes" id="UP000076154"/>
    </source>
</evidence>
<dbReference type="Proteomes" id="UP000076154">
    <property type="component" value="Unassembled WGS sequence"/>
</dbReference>
<gene>
    <name evidence="1" type="ORF">Hypma_011166</name>
</gene>
<feature type="non-terminal residue" evidence="1">
    <location>
        <position position="1"/>
    </location>
</feature>
<organism evidence="1 2">
    <name type="scientific">Hypsizygus marmoreus</name>
    <name type="common">White beech mushroom</name>
    <name type="synonym">Agaricus marmoreus</name>
    <dbReference type="NCBI Taxonomy" id="39966"/>
    <lineage>
        <taxon>Eukaryota</taxon>
        <taxon>Fungi</taxon>
        <taxon>Dikarya</taxon>
        <taxon>Basidiomycota</taxon>
        <taxon>Agaricomycotina</taxon>
        <taxon>Agaricomycetes</taxon>
        <taxon>Agaricomycetidae</taxon>
        <taxon>Agaricales</taxon>
        <taxon>Tricholomatineae</taxon>
        <taxon>Lyophyllaceae</taxon>
        <taxon>Hypsizygus</taxon>
    </lineage>
</organism>
<accession>A0A369JLJ5</accession>
<protein>
    <submittedName>
        <fullName evidence="1">Uncharacterized protein</fullName>
    </submittedName>
</protein>
<comment type="caution">
    <text evidence="1">The sequence shown here is derived from an EMBL/GenBank/DDBJ whole genome shotgun (WGS) entry which is preliminary data.</text>
</comment>
<dbReference type="InParanoid" id="A0A369JLJ5"/>
<name>A0A369JLJ5_HYPMA</name>
<feature type="non-terminal residue" evidence="1">
    <location>
        <position position="367"/>
    </location>
</feature>
<evidence type="ECO:0000313" key="1">
    <source>
        <dbReference type="EMBL" id="RDB22080.1"/>
    </source>
</evidence>
<dbReference type="AlphaFoldDB" id="A0A369JLJ5"/>
<keyword evidence="2" id="KW-1185">Reference proteome</keyword>
<dbReference type="EMBL" id="LUEZ02000053">
    <property type="protein sequence ID" value="RDB22080.1"/>
    <property type="molecule type" value="Genomic_DNA"/>
</dbReference>
<proteinExistence type="predicted"/>
<sequence>CDTVRDGLLPRYQFLPGLTRYCYCSIRSLSEADERNEAVDREISSDCRGAPAKREGAAQFLEGRLWTVVVGMSSGAFLSSSCRPPSLINPAKNTPHGSYDVSPTYIIQDSTRIQGLRRSVSLVADESANGTIPLRNGDGLKCRDLPMGLKDLPIYVPYQTFRMISWRNPLRDWAWSNSQHEGLFLFTVCPFGIRSGLFPRGYIILRSLCDAGGDLDCVLLLSGSLVRICGELEALFWDYRERRRQRSLMELESHVTTRGEKSTVCIEGHSDSRSSRIRIGGTYAGLSPMASSRTVDSLHMILAHIKTFPLSVWPSVQRYFIQYAYPIDMLVLVEVHRPSVPFLVSACAYLERRFVLLVLRIIHPLEL</sequence>
<reference evidence="1" key="1">
    <citation type="submission" date="2018-04" db="EMBL/GenBank/DDBJ databases">
        <title>Whole genome sequencing of Hypsizygus marmoreus.</title>
        <authorList>
            <person name="Choi I.-G."/>
            <person name="Min B."/>
            <person name="Kim J.-G."/>
            <person name="Kim S."/>
            <person name="Oh Y.-L."/>
            <person name="Kong W.-S."/>
            <person name="Park H."/>
            <person name="Jeong J."/>
            <person name="Song E.-S."/>
        </authorList>
    </citation>
    <scope>NUCLEOTIDE SEQUENCE [LARGE SCALE GENOMIC DNA]</scope>
    <source>
        <strain evidence="1">51987-8</strain>
    </source>
</reference>